<reference evidence="9 10" key="1">
    <citation type="submission" date="2013-03" db="EMBL/GenBank/DDBJ databases">
        <title>The Genome Sequence of Cladophialophora yegresii CBS 114405.</title>
        <authorList>
            <consortium name="The Broad Institute Genomics Platform"/>
            <person name="Cuomo C."/>
            <person name="de Hoog S."/>
            <person name="Gorbushina A."/>
            <person name="Walker B."/>
            <person name="Young S.K."/>
            <person name="Zeng Q."/>
            <person name="Gargeya S."/>
            <person name="Fitzgerald M."/>
            <person name="Haas B."/>
            <person name="Abouelleil A."/>
            <person name="Allen A.W."/>
            <person name="Alvarado L."/>
            <person name="Arachchi H.M."/>
            <person name="Berlin A.M."/>
            <person name="Chapman S.B."/>
            <person name="Gainer-Dewar J."/>
            <person name="Goldberg J."/>
            <person name="Griggs A."/>
            <person name="Gujja S."/>
            <person name="Hansen M."/>
            <person name="Howarth C."/>
            <person name="Imamovic A."/>
            <person name="Ireland A."/>
            <person name="Larimer J."/>
            <person name="McCowan C."/>
            <person name="Murphy C."/>
            <person name="Pearson M."/>
            <person name="Poon T.W."/>
            <person name="Priest M."/>
            <person name="Roberts A."/>
            <person name="Saif S."/>
            <person name="Shea T."/>
            <person name="Sisk P."/>
            <person name="Sykes S."/>
            <person name="Wortman J."/>
            <person name="Nusbaum C."/>
            <person name="Birren B."/>
        </authorList>
    </citation>
    <scope>NUCLEOTIDE SEQUENCE [LARGE SCALE GENOMIC DNA]</scope>
    <source>
        <strain evidence="9 10">CBS 114405</strain>
    </source>
</reference>
<feature type="compositionally biased region" description="Basic and acidic residues" evidence="6">
    <location>
        <begin position="1"/>
        <end position="14"/>
    </location>
</feature>
<feature type="transmembrane region" description="Helical" evidence="7">
    <location>
        <begin position="239"/>
        <end position="261"/>
    </location>
</feature>
<feature type="transmembrane region" description="Helical" evidence="7">
    <location>
        <begin position="408"/>
        <end position="429"/>
    </location>
</feature>
<keyword evidence="3 7" id="KW-0812">Transmembrane</keyword>
<dbReference type="SUPFAM" id="SSF103473">
    <property type="entry name" value="MFS general substrate transporter"/>
    <property type="match status" value="1"/>
</dbReference>
<accession>W9W2B1</accession>
<dbReference type="eggNOG" id="KOG0254">
    <property type="taxonomic scope" value="Eukaryota"/>
</dbReference>
<dbReference type="PANTHER" id="PTHR23501">
    <property type="entry name" value="MAJOR FACILITATOR SUPERFAMILY"/>
    <property type="match status" value="1"/>
</dbReference>
<evidence type="ECO:0000256" key="6">
    <source>
        <dbReference type="SAM" id="MobiDB-lite"/>
    </source>
</evidence>
<dbReference type="VEuPathDB" id="FungiDB:A1O7_06566"/>
<feature type="region of interest" description="Disordered" evidence="6">
    <location>
        <begin position="1"/>
        <end position="24"/>
    </location>
</feature>
<dbReference type="GeneID" id="19181143"/>
<keyword evidence="4 7" id="KW-1133">Transmembrane helix</keyword>
<dbReference type="STRING" id="1182544.W9W2B1"/>
<dbReference type="Pfam" id="PF06609">
    <property type="entry name" value="TRI12"/>
    <property type="match status" value="1"/>
</dbReference>
<comment type="caution">
    <text evidence="9">The sequence shown here is derived from an EMBL/GenBank/DDBJ whole genome shotgun (WGS) entry which is preliminary data.</text>
</comment>
<dbReference type="Gene3D" id="1.20.1250.20">
    <property type="entry name" value="MFS general substrate transporter like domains"/>
    <property type="match status" value="1"/>
</dbReference>
<dbReference type="PROSITE" id="PS50850">
    <property type="entry name" value="MFS"/>
    <property type="match status" value="1"/>
</dbReference>
<evidence type="ECO:0000256" key="3">
    <source>
        <dbReference type="ARBA" id="ARBA00022692"/>
    </source>
</evidence>
<dbReference type="InterPro" id="IPR053791">
    <property type="entry name" value="MFS_Tri12-like"/>
</dbReference>
<feature type="transmembrane region" description="Helical" evidence="7">
    <location>
        <begin position="111"/>
        <end position="130"/>
    </location>
</feature>
<feature type="transmembrane region" description="Helical" evidence="7">
    <location>
        <begin position="384"/>
        <end position="402"/>
    </location>
</feature>
<protein>
    <recommendedName>
        <fullName evidence="8">Major facilitator superfamily (MFS) profile domain-containing protein</fullName>
    </recommendedName>
</protein>
<dbReference type="Proteomes" id="UP000019473">
    <property type="component" value="Unassembled WGS sequence"/>
</dbReference>
<dbReference type="PANTHER" id="PTHR23501:SF109">
    <property type="entry name" value="MAJOR FACILITATOR SUPERFAMILY (MFS) PROFILE DOMAIN-CONTAINING PROTEIN-RELATED"/>
    <property type="match status" value="1"/>
</dbReference>
<dbReference type="AlphaFoldDB" id="W9W2B1"/>
<proteinExistence type="predicted"/>
<name>W9W2B1_9EURO</name>
<keyword evidence="10" id="KW-1185">Reference proteome</keyword>
<feature type="domain" description="Major facilitator superfamily (MFS) profile" evidence="8">
    <location>
        <begin position="43"/>
        <end position="532"/>
    </location>
</feature>
<feature type="transmembrane region" description="Helical" evidence="7">
    <location>
        <begin position="168"/>
        <end position="187"/>
    </location>
</feature>
<evidence type="ECO:0000313" key="9">
    <source>
        <dbReference type="EMBL" id="EXJ59135.1"/>
    </source>
</evidence>
<dbReference type="GO" id="GO:0005886">
    <property type="term" value="C:plasma membrane"/>
    <property type="evidence" value="ECO:0007669"/>
    <property type="project" value="TreeGrafter"/>
</dbReference>
<comment type="subcellular location">
    <subcellularLocation>
        <location evidence="1">Membrane</location>
        <topology evidence="1">Multi-pass membrane protein</topology>
    </subcellularLocation>
</comment>
<feature type="transmembrane region" description="Helical" evidence="7">
    <location>
        <begin position="308"/>
        <end position="330"/>
    </location>
</feature>
<feature type="transmembrane region" description="Helical" evidence="7">
    <location>
        <begin position="350"/>
        <end position="372"/>
    </location>
</feature>
<dbReference type="InterPro" id="IPR005829">
    <property type="entry name" value="Sugar_transporter_CS"/>
</dbReference>
<feature type="transmembrane region" description="Helical" evidence="7">
    <location>
        <begin position="267"/>
        <end position="287"/>
    </location>
</feature>
<keyword evidence="2" id="KW-0813">Transport</keyword>
<dbReference type="OrthoDB" id="2587356at2759"/>
<sequence length="532" mass="57094">MSRRPSTEMTEKPINDPPSADVQEIEGPVDTEHVAPEEGEFHLSQLDRVGLLLAWTSQQQIPTVVNPILGPINADVGPSETFTWMASSYNMAVAISWTFVGPLSDALGRRWFFLAGGMLGLVGAIVAGTAKSVNTVIVGMTFLGVAAASQQVSSAATAEIFPTKWRGYVQAGIEALPFAFNTFGSLIGYSMVRNATWRWGYYVNIIVTAASVLLLFFFYHPPVPQKELSRFEILKTIDFVGCGLFIAGLGGFLLGLTWAAGSYPWKSAPVLVPMLAGVGFLGLFGLWGEQDLINVRLPEMNPQLPNIFYLYHRLLNLTIVVFMGSIPLYAMLSGWAQEVTILFTQDPLKIGIYGIPQGVGLEFGAVLAGLLVKAVGHMNIQLTASAFFTTLFVALMAVLTPYKIDPAFAFLLLGCTAMNYLQVTAMIMAQLGVEHRDLAKATGILSIARNAGGAIAVAMFYSIQRSRVNADLPGRVTAAVVPLGLPESSLSQVIQGVASFNQTLISEAPGVTPDIVEAAVLAGKLAYASSFR</sequence>
<evidence type="ECO:0000256" key="2">
    <source>
        <dbReference type="ARBA" id="ARBA00022448"/>
    </source>
</evidence>
<dbReference type="InterPro" id="IPR010573">
    <property type="entry name" value="MFS_Str1/Tri12-like"/>
</dbReference>
<dbReference type="CDD" id="cd06179">
    <property type="entry name" value="MFS_TRI12_like"/>
    <property type="match status" value="1"/>
</dbReference>
<evidence type="ECO:0000256" key="7">
    <source>
        <dbReference type="SAM" id="Phobius"/>
    </source>
</evidence>
<keyword evidence="5 7" id="KW-0472">Membrane</keyword>
<dbReference type="GO" id="GO:0022857">
    <property type="term" value="F:transmembrane transporter activity"/>
    <property type="evidence" value="ECO:0007669"/>
    <property type="project" value="InterPro"/>
</dbReference>
<dbReference type="RefSeq" id="XP_007758758.1">
    <property type="nucleotide sequence ID" value="XM_007760568.1"/>
</dbReference>
<evidence type="ECO:0000256" key="1">
    <source>
        <dbReference type="ARBA" id="ARBA00004141"/>
    </source>
</evidence>
<evidence type="ECO:0000259" key="8">
    <source>
        <dbReference type="PROSITE" id="PS50850"/>
    </source>
</evidence>
<organism evidence="9 10">
    <name type="scientific">Cladophialophora yegresii CBS 114405</name>
    <dbReference type="NCBI Taxonomy" id="1182544"/>
    <lineage>
        <taxon>Eukaryota</taxon>
        <taxon>Fungi</taxon>
        <taxon>Dikarya</taxon>
        <taxon>Ascomycota</taxon>
        <taxon>Pezizomycotina</taxon>
        <taxon>Eurotiomycetes</taxon>
        <taxon>Chaetothyriomycetidae</taxon>
        <taxon>Chaetothyriales</taxon>
        <taxon>Herpotrichiellaceae</taxon>
        <taxon>Cladophialophora</taxon>
    </lineage>
</organism>
<evidence type="ECO:0000256" key="5">
    <source>
        <dbReference type="ARBA" id="ARBA00023136"/>
    </source>
</evidence>
<evidence type="ECO:0000313" key="10">
    <source>
        <dbReference type="Proteomes" id="UP000019473"/>
    </source>
</evidence>
<evidence type="ECO:0000256" key="4">
    <source>
        <dbReference type="ARBA" id="ARBA00022989"/>
    </source>
</evidence>
<dbReference type="InterPro" id="IPR036259">
    <property type="entry name" value="MFS_trans_sf"/>
</dbReference>
<dbReference type="PROSITE" id="PS00216">
    <property type="entry name" value="SUGAR_TRANSPORT_1"/>
    <property type="match status" value="1"/>
</dbReference>
<gene>
    <name evidence="9" type="ORF">A1O7_06566</name>
</gene>
<feature type="transmembrane region" description="Helical" evidence="7">
    <location>
        <begin position="441"/>
        <end position="463"/>
    </location>
</feature>
<dbReference type="InterPro" id="IPR020846">
    <property type="entry name" value="MFS_dom"/>
</dbReference>
<dbReference type="EMBL" id="AMGW01000004">
    <property type="protein sequence ID" value="EXJ59135.1"/>
    <property type="molecule type" value="Genomic_DNA"/>
</dbReference>
<feature type="transmembrane region" description="Helical" evidence="7">
    <location>
        <begin position="199"/>
        <end position="219"/>
    </location>
</feature>
<dbReference type="HOGENOM" id="CLU_000960_25_3_1"/>